<dbReference type="PANTHER" id="PTHR24148">
    <property type="entry name" value="ANKYRIN REPEAT DOMAIN-CONTAINING PROTEIN 39 HOMOLOG-RELATED"/>
    <property type="match status" value="1"/>
</dbReference>
<dbReference type="Proteomes" id="UP000244855">
    <property type="component" value="Unassembled WGS sequence"/>
</dbReference>
<name>A0A2V1DHY6_9PLEO</name>
<evidence type="ECO:0008006" key="3">
    <source>
        <dbReference type="Google" id="ProtNLM"/>
    </source>
</evidence>
<protein>
    <recommendedName>
        <fullName evidence="3">Heterokaryon incompatibility domain-containing protein</fullName>
    </recommendedName>
</protein>
<gene>
    <name evidence="1" type="ORF">DM02DRAFT_686871</name>
</gene>
<dbReference type="AlphaFoldDB" id="A0A2V1DHY6"/>
<evidence type="ECO:0000313" key="1">
    <source>
        <dbReference type="EMBL" id="PVH96849.1"/>
    </source>
</evidence>
<accession>A0A2V1DHY6</accession>
<dbReference type="InterPro" id="IPR052895">
    <property type="entry name" value="HetReg/Transcr_Mod"/>
</dbReference>
<proteinExistence type="predicted"/>
<evidence type="ECO:0000313" key="2">
    <source>
        <dbReference type="Proteomes" id="UP000244855"/>
    </source>
</evidence>
<organism evidence="1 2">
    <name type="scientific">Periconia macrospinosa</name>
    <dbReference type="NCBI Taxonomy" id="97972"/>
    <lineage>
        <taxon>Eukaryota</taxon>
        <taxon>Fungi</taxon>
        <taxon>Dikarya</taxon>
        <taxon>Ascomycota</taxon>
        <taxon>Pezizomycotina</taxon>
        <taxon>Dothideomycetes</taxon>
        <taxon>Pleosporomycetidae</taxon>
        <taxon>Pleosporales</taxon>
        <taxon>Massarineae</taxon>
        <taxon>Periconiaceae</taxon>
        <taxon>Periconia</taxon>
    </lineage>
</organism>
<keyword evidence="2" id="KW-1185">Reference proteome</keyword>
<dbReference type="PANTHER" id="PTHR24148:SF73">
    <property type="entry name" value="HET DOMAIN PROTEIN (AFU_ORTHOLOGUE AFUA_8G01020)"/>
    <property type="match status" value="1"/>
</dbReference>
<dbReference type="EMBL" id="KZ805453">
    <property type="protein sequence ID" value="PVH96849.1"/>
    <property type="molecule type" value="Genomic_DNA"/>
</dbReference>
<dbReference type="STRING" id="97972.A0A2V1DHY6"/>
<dbReference type="OrthoDB" id="2157530at2759"/>
<reference evidence="1 2" key="1">
    <citation type="journal article" date="2018" name="Sci. Rep.">
        <title>Comparative genomics provides insights into the lifestyle and reveals functional heterogeneity of dark septate endophytic fungi.</title>
        <authorList>
            <person name="Knapp D.G."/>
            <person name="Nemeth J.B."/>
            <person name="Barry K."/>
            <person name="Hainaut M."/>
            <person name="Henrissat B."/>
            <person name="Johnson J."/>
            <person name="Kuo A."/>
            <person name="Lim J.H.P."/>
            <person name="Lipzen A."/>
            <person name="Nolan M."/>
            <person name="Ohm R.A."/>
            <person name="Tamas L."/>
            <person name="Grigoriev I.V."/>
            <person name="Spatafora J.W."/>
            <person name="Nagy L.G."/>
            <person name="Kovacs G.M."/>
        </authorList>
    </citation>
    <scope>NUCLEOTIDE SEQUENCE [LARGE SCALE GENOMIC DNA]</scope>
    <source>
        <strain evidence="1 2">DSE2036</strain>
    </source>
</reference>
<sequence length="435" mass="48963">MKSKVPVDPHTLQPDFSLLRPEANWQLDPRKWGPWLNTSPIYMFGMLRHSQALHATDPRDRVNATLNLVIDYDDDGEEVTNYEQSLAECYLRVAHLLPFASNSLQFLVMAKFNTIPDPTIQGLPSWAPNWNPPGSAECFLGLFNAAGDLPMYSTPFLEDVEDGILHARGFRYAKIAQTLPNTDNVFPPLSVLSNLFVSTLKSNECHYSDIRKLASTLTRPSIAELRIGRGYFSRHEAVLYTGILLIYSFITPGLRIVDLVPYTTNVYDRSQRELSVALRALRKFRHLHPSCLRWFDLKSVSAAVQEIHDQTERFGHFVQLVHKTLSSGCLVSISPTTTLAIMERKASVKSGDEIWILFGCPTPMVLRRTGSYFLVVSPTYIFDIMNGEAVDRVATPDDKTGGWSRVLKERCLGPAPAFSYVSGRSNGLVEVIRLR</sequence>